<dbReference type="Proteomes" id="UP001204643">
    <property type="component" value="Unassembled WGS sequence"/>
</dbReference>
<dbReference type="SUPFAM" id="SSF56349">
    <property type="entry name" value="DNA breaking-rejoining enzymes"/>
    <property type="match status" value="1"/>
</dbReference>
<gene>
    <name evidence="2" type="ORF">NPM19_33410</name>
</gene>
<name>A0AAW5L8X1_BACCE</name>
<dbReference type="InterPro" id="IPR011010">
    <property type="entry name" value="DNA_brk_join_enz"/>
</dbReference>
<reference evidence="2" key="1">
    <citation type="submission" date="2022-07" db="EMBL/GenBank/DDBJ databases">
        <title>Identification and characterization of Bacillus thuringiensis and other Bacillus cereus group isolates from spinach by whole genome sequencing.</title>
        <authorList>
            <person name="Zao X."/>
            <person name="Zervas A."/>
            <person name="Hendriks M."/>
            <person name="Rajkovic A."/>
            <person name="Van Overbeek L."/>
            <person name="Hendriksen N.B."/>
            <person name="Uyttendaele M."/>
        </authorList>
    </citation>
    <scope>NUCLEOTIDE SEQUENCE</scope>
    <source>
        <strain evidence="2">781001F-1</strain>
    </source>
</reference>
<dbReference type="Gene3D" id="1.10.443.10">
    <property type="entry name" value="Intergrase catalytic core"/>
    <property type="match status" value="1"/>
</dbReference>
<dbReference type="GO" id="GO:0015074">
    <property type="term" value="P:DNA integration"/>
    <property type="evidence" value="ECO:0007669"/>
    <property type="project" value="InterPro"/>
</dbReference>
<dbReference type="AlphaFoldDB" id="A0AAW5L8X1"/>
<dbReference type="EMBL" id="JANHEB010000420">
    <property type="protein sequence ID" value="MCQ6289401.1"/>
    <property type="molecule type" value="Genomic_DNA"/>
</dbReference>
<protein>
    <submittedName>
        <fullName evidence="2">Integrase</fullName>
    </submittedName>
</protein>
<evidence type="ECO:0000313" key="2">
    <source>
        <dbReference type="EMBL" id="MCQ6289401.1"/>
    </source>
</evidence>
<feature type="non-terminal residue" evidence="2">
    <location>
        <position position="77"/>
    </location>
</feature>
<proteinExistence type="predicted"/>
<organism evidence="2 3">
    <name type="scientific">Bacillus cereus</name>
    <dbReference type="NCBI Taxonomy" id="1396"/>
    <lineage>
        <taxon>Bacteria</taxon>
        <taxon>Bacillati</taxon>
        <taxon>Bacillota</taxon>
        <taxon>Bacilli</taxon>
        <taxon>Bacillales</taxon>
        <taxon>Bacillaceae</taxon>
        <taxon>Bacillus</taxon>
        <taxon>Bacillus cereus group</taxon>
    </lineage>
</organism>
<dbReference type="GO" id="GO:0003677">
    <property type="term" value="F:DNA binding"/>
    <property type="evidence" value="ECO:0007669"/>
    <property type="project" value="InterPro"/>
</dbReference>
<comment type="caution">
    <text evidence="2">The sequence shown here is derived from an EMBL/GenBank/DDBJ whole genome shotgun (WGS) entry which is preliminary data.</text>
</comment>
<accession>A0AAW5L8X1</accession>
<dbReference type="GO" id="GO:0006310">
    <property type="term" value="P:DNA recombination"/>
    <property type="evidence" value="ECO:0007669"/>
    <property type="project" value="UniProtKB-KW"/>
</dbReference>
<feature type="non-terminal residue" evidence="2">
    <location>
        <position position="1"/>
    </location>
</feature>
<evidence type="ECO:0000256" key="1">
    <source>
        <dbReference type="ARBA" id="ARBA00023172"/>
    </source>
</evidence>
<sequence length="77" mass="8415">SEVAQLSTRDLTRLDTGFLLRIRRSKTDQSAKGEVVGISLGGHPETCPVLAVEDGREASRRRIGDPGPLFSRIFNHA</sequence>
<evidence type="ECO:0000313" key="3">
    <source>
        <dbReference type="Proteomes" id="UP001204643"/>
    </source>
</evidence>
<dbReference type="InterPro" id="IPR013762">
    <property type="entry name" value="Integrase-like_cat_sf"/>
</dbReference>
<keyword evidence="1" id="KW-0233">DNA recombination</keyword>